<dbReference type="HOGENOM" id="CLU_031899_0_0_1"/>
<gene>
    <name evidence="2" type="ORF">NEQG_00143</name>
</gene>
<feature type="transmembrane region" description="Helical" evidence="1">
    <location>
        <begin position="356"/>
        <end position="377"/>
    </location>
</feature>
<organism evidence="2 3">
    <name type="scientific">Nematocida parisii (strain ERTm3)</name>
    <name type="common">Nematode killer fungus</name>
    <dbReference type="NCBI Taxonomy" id="935791"/>
    <lineage>
        <taxon>Eukaryota</taxon>
        <taxon>Fungi</taxon>
        <taxon>Fungi incertae sedis</taxon>
        <taxon>Microsporidia</taxon>
        <taxon>Nematocida</taxon>
    </lineage>
</organism>
<keyword evidence="3" id="KW-1185">Reference proteome</keyword>
<keyword evidence="1" id="KW-1133">Transmembrane helix</keyword>
<protein>
    <submittedName>
        <fullName evidence="2">Uncharacterized protein</fullName>
    </submittedName>
</protein>
<dbReference type="VEuPathDB" id="MicrosporidiaDB:NEQG_00143"/>
<accession>I3EJH6</accession>
<evidence type="ECO:0000256" key="1">
    <source>
        <dbReference type="SAM" id="Phobius"/>
    </source>
</evidence>
<keyword evidence="1" id="KW-0472">Membrane</keyword>
<keyword evidence="1" id="KW-0812">Transmembrane</keyword>
<evidence type="ECO:0000313" key="2">
    <source>
        <dbReference type="EMBL" id="EIJ89373.1"/>
    </source>
</evidence>
<dbReference type="Proteomes" id="UP000002872">
    <property type="component" value="Unassembled WGS sequence"/>
</dbReference>
<dbReference type="EMBL" id="GL870876">
    <property type="protein sequence ID" value="EIJ89373.1"/>
    <property type="molecule type" value="Genomic_DNA"/>
</dbReference>
<proteinExistence type="predicted"/>
<evidence type="ECO:0000313" key="3">
    <source>
        <dbReference type="Proteomes" id="UP000002872"/>
    </source>
</evidence>
<dbReference type="AlphaFoldDB" id="I3EJH6"/>
<reference evidence="2" key="1">
    <citation type="submission" date="2011-01" db="EMBL/GenBank/DDBJ databases">
        <title>The Genome Sequence of Nematocida parisii strain ERTm3.</title>
        <authorList>
            <consortium name="The Broad Institute Genome Sequencing Platform"/>
            <consortium name="The Broad Institute Genome Sequencing Center for Infectious Disease"/>
            <person name="Cuomo C."/>
            <person name="Troemel E."/>
            <person name="Young S.K."/>
            <person name="Zeng Q."/>
            <person name="Gargeya S."/>
            <person name="Fitzgerald M."/>
            <person name="Haas B."/>
            <person name="Abouelleil A."/>
            <person name="Alvarado L."/>
            <person name="Arachchi H.M."/>
            <person name="Berlin A."/>
            <person name="Chapman S.B."/>
            <person name="Gearin G."/>
            <person name="Goldberg J."/>
            <person name="Griggs A."/>
            <person name="Gujja S."/>
            <person name="Hansen M."/>
            <person name="Heiman D."/>
            <person name="Howarth C."/>
            <person name="Larimer J."/>
            <person name="Lui A."/>
            <person name="MacDonald P.J.P."/>
            <person name="McCowen C."/>
            <person name="Montmayeur A."/>
            <person name="Murphy C."/>
            <person name="Neiman D."/>
            <person name="Pearson M."/>
            <person name="Priest M."/>
            <person name="Roberts A."/>
            <person name="Saif S."/>
            <person name="Shea T."/>
            <person name="Sisk P."/>
            <person name="Stolte C."/>
            <person name="Sykes S."/>
            <person name="Wortman J."/>
            <person name="Nusbaum C."/>
            <person name="Birren B."/>
        </authorList>
    </citation>
    <scope>NUCLEOTIDE SEQUENCE</scope>
    <source>
        <strain evidence="2">ERTm3</strain>
    </source>
</reference>
<sequence length="384" mass="44863">MAIIHIIDSKLKQKVKDSFPSRKTKIELKDINKIFNIITEINNENKIFIEVSEQLNILGYNLLYIQIYNMFKYINIECDYNGIVLIIKNCLHHACNIISAIKMGSGILNKHKKEAFYDLIRDNQLIIIEVYKLRRKFYDYSINKLCNNEGVPELSNEITSQCAMIKLFELTESDDYSRLQRALDILIKYGDILIITDKYGLTRSNASKLGLTRDDMYSLQLLTRLDRSYISNLYEFLKESVYNIIGVFGLKFDEVTLYNLYTKIFNMSKQVAIKEVEYIKYINDSANEIKMYVKELKAMEGIGKLNIFKSTEIYNAICHDEEFDYNSSKNTLVNRYLKSIKCSTSIIKSKEPKYKLNIHLIVFITMCTLMVVIYLAVTKRTVNN</sequence>
<dbReference type="STRING" id="935791.I3EJH6"/>
<dbReference type="InParanoid" id="I3EJH6"/>
<name>I3EJH6_NEMP3</name>
<dbReference type="OrthoDB" id="10390407at2759"/>